<keyword evidence="4" id="KW-1185">Reference proteome</keyword>
<keyword evidence="2" id="KW-0560">Oxidoreductase</keyword>
<dbReference type="PANTHER" id="PTHR11091">
    <property type="entry name" value="OXIDOREDUCTASE-RELATED"/>
    <property type="match status" value="1"/>
</dbReference>
<dbReference type="OrthoDB" id="7881616at2759"/>
<evidence type="ECO:0000313" key="3">
    <source>
        <dbReference type="EMBL" id="KIM93936.1"/>
    </source>
</evidence>
<dbReference type="SUPFAM" id="SSF89733">
    <property type="entry name" value="L-sulfolactate dehydrogenase-like"/>
    <property type="match status" value="1"/>
</dbReference>
<dbReference type="GO" id="GO:0016491">
    <property type="term" value="F:oxidoreductase activity"/>
    <property type="evidence" value="ECO:0007669"/>
    <property type="project" value="UniProtKB-KW"/>
</dbReference>
<reference evidence="4" key="2">
    <citation type="submission" date="2015-01" db="EMBL/GenBank/DDBJ databases">
        <title>Evolutionary Origins and Diversification of the Mycorrhizal Mutualists.</title>
        <authorList>
            <consortium name="DOE Joint Genome Institute"/>
            <consortium name="Mycorrhizal Genomics Consortium"/>
            <person name="Kohler A."/>
            <person name="Kuo A."/>
            <person name="Nagy L.G."/>
            <person name="Floudas D."/>
            <person name="Copeland A."/>
            <person name="Barry K.W."/>
            <person name="Cichocki N."/>
            <person name="Veneault-Fourrey C."/>
            <person name="LaButti K."/>
            <person name="Lindquist E.A."/>
            <person name="Lipzen A."/>
            <person name="Lundell T."/>
            <person name="Morin E."/>
            <person name="Murat C."/>
            <person name="Riley R."/>
            <person name="Ohm R."/>
            <person name="Sun H."/>
            <person name="Tunlid A."/>
            <person name="Henrissat B."/>
            <person name="Grigoriev I.V."/>
            <person name="Hibbett D.S."/>
            <person name="Martin F."/>
        </authorList>
    </citation>
    <scope>NUCLEOTIDE SEQUENCE [LARGE SCALE GENOMIC DNA]</scope>
    <source>
        <strain evidence="4">Zn</strain>
    </source>
</reference>
<dbReference type="InterPro" id="IPR043143">
    <property type="entry name" value="Mal/L-sulf/L-lact_DH-like_NADP"/>
</dbReference>
<comment type="similarity">
    <text evidence="1">Belongs to the LDH2/MDH2 oxidoreductase family.</text>
</comment>
<evidence type="ECO:0000256" key="2">
    <source>
        <dbReference type="ARBA" id="ARBA00023002"/>
    </source>
</evidence>
<dbReference type="Pfam" id="PF02615">
    <property type="entry name" value="Ldh_2"/>
    <property type="match status" value="1"/>
</dbReference>
<dbReference type="Gene3D" id="3.30.1370.60">
    <property type="entry name" value="Hypothetical oxidoreductase yiak, domain 2"/>
    <property type="match status" value="1"/>
</dbReference>
<evidence type="ECO:0000256" key="1">
    <source>
        <dbReference type="ARBA" id="ARBA00006056"/>
    </source>
</evidence>
<proteinExistence type="inferred from homology"/>
<dbReference type="InParanoid" id="A0A0C3GU68"/>
<gene>
    <name evidence="3" type="ORF">OIDMADRAFT_61204</name>
</gene>
<reference evidence="3 4" key="1">
    <citation type="submission" date="2014-04" db="EMBL/GenBank/DDBJ databases">
        <authorList>
            <consortium name="DOE Joint Genome Institute"/>
            <person name="Kuo A."/>
            <person name="Martino E."/>
            <person name="Perotto S."/>
            <person name="Kohler A."/>
            <person name="Nagy L.G."/>
            <person name="Floudas D."/>
            <person name="Copeland A."/>
            <person name="Barry K.W."/>
            <person name="Cichocki N."/>
            <person name="Veneault-Fourrey C."/>
            <person name="LaButti K."/>
            <person name="Lindquist E.A."/>
            <person name="Lipzen A."/>
            <person name="Lundell T."/>
            <person name="Morin E."/>
            <person name="Murat C."/>
            <person name="Sun H."/>
            <person name="Tunlid A."/>
            <person name="Henrissat B."/>
            <person name="Grigoriev I.V."/>
            <person name="Hibbett D.S."/>
            <person name="Martin F."/>
            <person name="Nordberg H.P."/>
            <person name="Cantor M.N."/>
            <person name="Hua S.X."/>
        </authorList>
    </citation>
    <scope>NUCLEOTIDE SEQUENCE [LARGE SCALE GENOMIC DNA]</scope>
    <source>
        <strain evidence="3 4">Zn</strain>
    </source>
</reference>
<dbReference type="PANTHER" id="PTHR11091:SF0">
    <property type="entry name" value="MALATE DEHYDROGENASE"/>
    <property type="match status" value="1"/>
</dbReference>
<dbReference type="STRING" id="913774.A0A0C3GU68"/>
<protein>
    <submittedName>
        <fullName evidence="3">Uncharacterized protein</fullName>
    </submittedName>
</protein>
<evidence type="ECO:0000313" key="4">
    <source>
        <dbReference type="Proteomes" id="UP000054321"/>
    </source>
</evidence>
<dbReference type="Proteomes" id="UP000054321">
    <property type="component" value="Unassembled WGS sequence"/>
</dbReference>
<dbReference type="EMBL" id="KN832892">
    <property type="protein sequence ID" value="KIM93936.1"/>
    <property type="molecule type" value="Genomic_DNA"/>
</dbReference>
<name>A0A0C3GU68_OIDMZ</name>
<dbReference type="AlphaFoldDB" id="A0A0C3GU68"/>
<dbReference type="HOGENOM" id="CLU_1865696_0_0_1"/>
<dbReference type="InterPro" id="IPR003767">
    <property type="entry name" value="Malate/L-lactate_DH-like"/>
</dbReference>
<sequence>MATKTKIRITDAKQLAQCVLENTGYSNADAEVITHHLIDSELRGYPSTGLARIISIRDRLEKPGKVNSALKITRESPTSAQIDGKDTLGYLVARFATKLAIDKAKRVSIAVVGAIPSTQACCLISPKWRLRGVLYHL</sequence>
<accession>A0A0C3GU68</accession>
<organism evidence="3 4">
    <name type="scientific">Oidiodendron maius (strain Zn)</name>
    <dbReference type="NCBI Taxonomy" id="913774"/>
    <lineage>
        <taxon>Eukaryota</taxon>
        <taxon>Fungi</taxon>
        <taxon>Dikarya</taxon>
        <taxon>Ascomycota</taxon>
        <taxon>Pezizomycotina</taxon>
        <taxon>Leotiomycetes</taxon>
        <taxon>Leotiomycetes incertae sedis</taxon>
        <taxon>Myxotrichaceae</taxon>
        <taxon>Oidiodendron</taxon>
    </lineage>
</organism>
<dbReference type="Gene3D" id="1.10.1530.10">
    <property type="match status" value="1"/>
</dbReference>
<dbReference type="InterPro" id="IPR043144">
    <property type="entry name" value="Mal/L-sulf/L-lact_DH-like_ah"/>
</dbReference>
<dbReference type="InterPro" id="IPR036111">
    <property type="entry name" value="Mal/L-sulfo/L-lacto_DH-like_sf"/>
</dbReference>